<feature type="region of interest" description="Disordered" evidence="1">
    <location>
        <begin position="150"/>
        <end position="183"/>
    </location>
</feature>
<evidence type="ECO:0000256" key="2">
    <source>
        <dbReference type="SAM" id="Phobius"/>
    </source>
</evidence>
<dbReference type="InterPro" id="IPR036249">
    <property type="entry name" value="Thioredoxin-like_sf"/>
</dbReference>
<keyword evidence="2" id="KW-0472">Membrane</keyword>
<evidence type="ECO:0000313" key="5">
    <source>
        <dbReference type="Proteomes" id="UP000219271"/>
    </source>
</evidence>
<keyword evidence="2" id="KW-1133">Transmembrane helix</keyword>
<evidence type="ECO:0000256" key="1">
    <source>
        <dbReference type="SAM" id="MobiDB-lite"/>
    </source>
</evidence>
<dbReference type="Gene3D" id="3.40.30.10">
    <property type="entry name" value="Glutaredoxin"/>
    <property type="match status" value="1"/>
</dbReference>
<feature type="transmembrane region" description="Helical" evidence="2">
    <location>
        <begin position="101"/>
        <end position="121"/>
    </location>
</feature>
<protein>
    <submittedName>
        <fullName evidence="4">TrbB protein</fullName>
    </submittedName>
</protein>
<sequence>MNFSRREGPFVAKINGNLLSVHRCQTEEKWGAESGTLTGNGISTLFFCSLRQMPWFVVHSDGLYAQNAHDALTPLYRGEDAAQLLSCITGLVTTAAGKRRIWHAFGGCSLAVALGLLTWFAHVPQPARMAEGADLLSTVGVSPVSNAPAMTSSFKNGGRTDTPVLPQQLQQRPAPPAPPADGWDMPQSVRAELPGNLRKAAARGLFTVALSSGHARTIYVFADPACPNCQRMERHFETAAGVVNVVVFPVTIEGREASLKTLTPVMALPKADRPAAWKQLFAADAGIGVPGATQAAPVVTDEKKAETARAAIGVNEVAFRAYRLPGTPWTISDDGRYVPQSVLSSPAALIAFLNGGEHVGQ</sequence>
<name>A0A286DSB7_9GAMM</name>
<evidence type="ECO:0000313" key="4">
    <source>
        <dbReference type="EMBL" id="SOD61545.1"/>
    </source>
</evidence>
<dbReference type="AlphaFoldDB" id="A0A286DSB7"/>
<gene>
    <name evidence="4" type="ORF">SAMN06273570_5191</name>
</gene>
<dbReference type="SUPFAM" id="SSF52833">
    <property type="entry name" value="Thioredoxin-like"/>
    <property type="match status" value="1"/>
</dbReference>
<reference evidence="5" key="1">
    <citation type="submission" date="2017-09" db="EMBL/GenBank/DDBJ databases">
        <authorList>
            <person name="Varghese N."/>
            <person name="Submissions S."/>
        </authorList>
    </citation>
    <scope>NUCLEOTIDE SEQUENCE [LARGE SCALE GENOMIC DNA]</scope>
    <source>
        <strain evidence="5">JKS000234</strain>
    </source>
</reference>
<keyword evidence="2" id="KW-0812">Transmembrane</keyword>
<dbReference type="Proteomes" id="UP000219271">
    <property type="component" value="Unassembled WGS sequence"/>
</dbReference>
<dbReference type="EMBL" id="OCMY01000004">
    <property type="protein sequence ID" value="SOD61545.1"/>
    <property type="molecule type" value="Genomic_DNA"/>
</dbReference>
<dbReference type="Pfam" id="PF13098">
    <property type="entry name" value="Thioredoxin_2"/>
    <property type="match status" value="1"/>
</dbReference>
<proteinExistence type="predicted"/>
<feature type="compositionally biased region" description="Low complexity" evidence="1">
    <location>
        <begin position="163"/>
        <end position="172"/>
    </location>
</feature>
<keyword evidence="5" id="KW-1185">Reference proteome</keyword>
<evidence type="ECO:0000259" key="3">
    <source>
        <dbReference type="Pfam" id="PF13098"/>
    </source>
</evidence>
<organism evidence="4 5">
    <name type="scientific">Candidatus Pantoea floridensis</name>
    <dbReference type="NCBI Taxonomy" id="1938870"/>
    <lineage>
        <taxon>Bacteria</taxon>
        <taxon>Pseudomonadati</taxon>
        <taxon>Pseudomonadota</taxon>
        <taxon>Gammaproteobacteria</taxon>
        <taxon>Enterobacterales</taxon>
        <taxon>Erwiniaceae</taxon>
        <taxon>Pantoea</taxon>
    </lineage>
</organism>
<dbReference type="OrthoDB" id="9780340at2"/>
<dbReference type="InterPro" id="IPR012336">
    <property type="entry name" value="Thioredoxin-like_fold"/>
</dbReference>
<accession>A0A286DSB7</accession>
<feature type="domain" description="Thioredoxin-like fold" evidence="3">
    <location>
        <begin position="214"/>
        <end position="338"/>
    </location>
</feature>